<evidence type="ECO:0000256" key="1">
    <source>
        <dbReference type="SAM" id="Phobius"/>
    </source>
</evidence>
<evidence type="ECO:0000313" key="3">
    <source>
        <dbReference type="Proteomes" id="UP000194159"/>
    </source>
</evidence>
<organism evidence="2 3">
    <name type="scientific">Rhizobium etli</name>
    <dbReference type="NCBI Taxonomy" id="29449"/>
    <lineage>
        <taxon>Bacteria</taxon>
        <taxon>Pseudomonadati</taxon>
        <taxon>Pseudomonadota</taxon>
        <taxon>Alphaproteobacteria</taxon>
        <taxon>Hyphomicrobiales</taxon>
        <taxon>Rhizobiaceae</taxon>
        <taxon>Rhizobium/Agrobacterium group</taxon>
        <taxon>Rhizobium</taxon>
    </lineage>
</organism>
<protein>
    <submittedName>
        <fullName evidence="2">Uncharacterized protein</fullName>
    </submittedName>
</protein>
<dbReference type="Proteomes" id="UP000194159">
    <property type="component" value="Chromosome"/>
</dbReference>
<sequence>MTAGETTVGVTTVIGGMIVTGGVIVIGGMAAIGAGPNGAMNAAIGGRGAGKSVASGANMIATCPGSIAAEDSRSQPPAVSGSMRDGFVDSRLDPVAVAGLSRTGR</sequence>
<name>A0AAN1BEB4_RHIET</name>
<feature type="transmembrane region" description="Helical" evidence="1">
    <location>
        <begin position="12"/>
        <end position="32"/>
    </location>
</feature>
<keyword evidence="1" id="KW-0812">Transmembrane</keyword>
<reference evidence="2 3" key="1">
    <citation type="submission" date="2017-04" db="EMBL/GenBank/DDBJ databases">
        <title>Complete genome sequences of Rhizobium genomic linages associated to common bean (phaseolus vulgaris).</title>
        <authorList>
            <person name="Santamaria R.I."/>
            <person name="Bustos P."/>
            <person name="Perez-Carrascal O."/>
            <person name="Martinez-Flores I."/>
            <person name="Juarez S."/>
            <person name="Lozano L."/>
            <person name="Miranda F."/>
            <person name="Vinuesa P."/>
            <person name="Martinez-Romero E."/>
            <person name="Cevallos M.A."/>
            <person name="Romero D."/>
            <person name="Davila G."/>
            <person name="Gonzalez V."/>
        </authorList>
    </citation>
    <scope>NUCLEOTIDE SEQUENCE [LARGE SCALE GENOMIC DNA]</scope>
    <source>
        <strain evidence="2 3">NXC12</strain>
    </source>
</reference>
<evidence type="ECO:0000313" key="2">
    <source>
        <dbReference type="EMBL" id="ARQ09769.1"/>
    </source>
</evidence>
<accession>A0AAN1BEB4</accession>
<gene>
    <name evidence="2" type="ORF">NXC12_CH01713</name>
</gene>
<keyword evidence="1" id="KW-1133">Transmembrane helix</keyword>
<keyword evidence="1" id="KW-0472">Membrane</keyword>
<dbReference type="AlphaFoldDB" id="A0AAN1BEB4"/>
<proteinExistence type="predicted"/>
<dbReference type="EMBL" id="CP020906">
    <property type="protein sequence ID" value="ARQ09769.1"/>
    <property type="molecule type" value="Genomic_DNA"/>
</dbReference>